<evidence type="ECO:0000256" key="3">
    <source>
        <dbReference type="SAM" id="SignalP"/>
    </source>
</evidence>
<reference evidence="5 6" key="1">
    <citation type="submission" date="2020-03" db="EMBL/GenBank/DDBJ databases">
        <title>Complete genome sequence of Orbus sp. IPMB12 (BCRC 80908).</title>
        <authorList>
            <person name="Lo W.-S."/>
            <person name="Chang T.-H."/>
            <person name="Kuo C.-H."/>
        </authorList>
    </citation>
    <scope>NUCLEOTIDE SEQUENCE [LARGE SCALE GENOMIC DNA]</scope>
    <source>
        <strain evidence="5 6">IPMB12</strain>
    </source>
</reference>
<dbReference type="SMART" id="SM00062">
    <property type="entry name" value="PBPb"/>
    <property type="match status" value="1"/>
</dbReference>
<keyword evidence="2 3" id="KW-0732">Signal</keyword>
<organism evidence="5 6">
    <name type="scientific">Zophobihabitans entericus</name>
    <dbReference type="NCBI Taxonomy" id="1635327"/>
    <lineage>
        <taxon>Bacteria</taxon>
        <taxon>Pseudomonadati</taxon>
        <taxon>Pseudomonadota</taxon>
        <taxon>Gammaproteobacteria</taxon>
        <taxon>Orbales</taxon>
        <taxon>Orbaceae</taxon>
        <taxon>Zophobihabitans</taxon>
    </lineage>
</organism>
<accession>A0A6G9I865</accession>
<evidence type="ECO:0000259" key="4">
    <source>
        <dbReference type="SMART" id="SM00062"/>
    </source>
</evidence>
<dbReference type="AlphaFoldDB" id="A0A6G9I865"/>
<dbReference type="Proteomes" id="UP000501168">
    <property type="component" value="Chromosome"/>
</dbReference>
<evidence type="ECO:0000313" key="6">
    <source>
        <dbReference type="Proteomes" id="UP000501168"/>
    </source>
</evidence>
<keyword evidence="6" id="KW-1185">Reference proteome</keyword>
<comment type="similarity">
    <text evidence="1">Belongs to the bacterial solute-binding protein 3 family.</text>
</comment>
<evidence type="ECO:0000256" key="1">
    <source>
        <dbReference type="ARBA" id="ARBA00010333"/>
    </source>
</evidence>
<dbReference type="SUPFAM" id="SSF53850">
    <property type="entry name" value="Periplasmic binding protein-like II"/>
    <property type="match status" value="1"/>
</dbReference>
<sequence length="266" mass="29557">MKKLVQLSSLMICAVLSFNTMAAEKPLRIGTECTYPPFTYRDSAGNIEGFDVDIAREVSSRMGRTPEFVCNPFASSIPALQARKFDVLFTAISVTEERSKTVNFSIPYRSSIGRFAGASSLDIELFNADGTPNPKALEGKVIGLQRSSTYDRYVQENFPGVEVRRYDTAHNMNLDLKAGRVDLIVGSGVNLWSTLVEPDGENFKFIGPELDKPEYFGIGVAAAMRKNDVQLQEQVNAALESMYADGTFKTINLKYWSFTVLPSVWQ</sequence>
<dbReference type="Pfam" id="PF00497">
    <property type="entry name" value="SBP_bac_3"/>
    <property type="match status" value="1"/>
</dbReference>
<evidence type="ECO:0000313" key="5">
    <source>
        <dbReference type="EMBL" id="QIQ20403.1"/>
    </source>
</evidence>
<name>A0A6G9I865_9GAMM</name>
<dbReference type="InterPro" id="IPR001638">
    <property type="entry name" value="Solute-binding_3/MltF_N"/>
</dbReference>
<dbReference type="PANTHER" id="PTHR35936:SF17">
    <property type="entry name" value="ARGININE-BINDING EXTRACELLULAR PROTEIN ARTP"/>
    <property type="match status" value="1"/>
</dbReference>
<feature type="chain" id="PRO_5026142016" evidence="3">
    <location>
        <begin position="23"/>
        <end position="266"/>
    </location>
</feature>
<dbReference type="RefSeq" id="WP_166914120.1">
    <property type="nucleotide sequence ID" value="NZ_CP050253.1"/>
</dbReference>
<feature type="domain" description="Solute-binding protein family 3/N-terminal" evidence="4">
    <location>
        <begin position="26"/>
        <end position="259"/>
    </location>
</feature>
<dbReference type="KEGG" id="orb:IPMB12_01135"/>
<dbReference type="EMBL" id="CP050253">
    <property type="protein sequence ID" value="QIQ20403.1"/>
    <property type="molecule type" value="Genomic_DNA"/>
</dbReference>
<protein>
    <submittedName>
        <fullName evidence="5">Transporter substrate-binding domain-containing protein</fullName>
    </submittedName>
</protein>
<evidence type="ECO:0000256" key="2">
    <source>
        <dbReference type="ARBA" id="ARBA00022729"/>
    </source>
</evidence>
<dbReference type="PANTHER" id="PTHR35936">
    <property type="entry name" value="MEMBRANE-BOUND LYTIC MUREIN TRANSGLYCOSYLASE F"/>
    <property type="match status" value="1"/>
</dbReference>
<proteinExistence type="inferred from homology"/>
<feature type="signal peptide" evidence="3">
    <location>
        <begin position="1"/>
        <end position="22"/>
    </location>
</feature>
<gene>
    <name evidence="5" type="ORF">IPMB12_01135</name>
</gene>
<dbReference type="InParanoid" id="A0A6G9I865"/>
<dbReference type="Gene3D" id="3.40.190.10">
    <property type="entry name" value="Periplasmic binding protein-like II"/>
    <property type="match status" value="2"/>
</dbReference>